<keyword evidence="2" id="KW-1185">Reference proteome</keyword>
<sequence length="84" mass="9228">MRKAQPQPGRFSPSAIRIIPRIATHPARPRITRLSTHQNETSENQRLNTQVLAPTSRIKGHNGVIENPPPVFGIEAPTIAFDAG</sequence>
<reference evidence="1 2" key="1">
    <citation type="submission" date="2020-08" db="EMBL/GenBank/DDBJ databases">
        <title>Genomic Encyclopedia of Type Strains, Phase IV (KMG-IV): sequencing the most valuable type-strain genomes for metagenomic binning, comparative biology and taxonomic classification.</title>
        <authorList>
            <person name="Goeker M."/>
        </authorList>
    </citation>
    <scope>NUCLEOTIDE SEQUENCE [LARGE SCALE GENOMIC DNA]</scope>
    <source>
        <strain evidence="1 2">DSM 27057</strain>
    </source>
</reference>
<accession>A0A7W6CMR9</accession>
<protein>
    <submittedName>
        <fullName evidence="1">Uncharacterized protein</fullName>
    </submittedName>
</protein>
<evidence type="ECO:0000313" key="1">
    <source>
        <dbReference type="EMBL" id="MBB3954352.1"/>
    </source>
</evidence>
<dbReference type="EMBL" id="JACIDX010000004">
    <property type="protein sequence ID" value="MBB3954352.1"/>
    <property type="molecule type" value="Genomic_DNA"/>
</dbReference>
<comment type="caution">
    <text evidence="1">The sequence shown here is derived from an EMBL/GenBank/DDBJ whole genome shotgun (WGS) entry which is preliminary data.</text>
</comment>
<organism evidence="1 2">
    <name type="scientific">Novosphingobium sediminicola</name>
    <dbReference type="NCBI Taxonomy" id="563162"/>
    <lineage>
        <taxon>Bacteria</taxon>
        <taxon>Pseudomonadati</taxon>
        <taxon>Pseudomonadota</taxon>
        <taxon>Alphaproteobacteria</taxon>
        <taxon>Sphingomonadales</taxon>
        <taxon>Sphingomonadaceae</taxon>
        <taxon>Novosphingobium</taxon>
    </lineage>
</organism>
<dbReference type="Proteomes" id="UP000548867">
    <property type="component" value="Unassembled WGS sequence"/>
</dbReference>
<gene>
    <name evidence="1" type="ORF">GGR38_001279</name>
</gene>
<name>A0A7W6CMR9_9SPHN</name>
<dbReference type="AlphaFoldDB" id="A0A7W6CMR9"/>
<evidence type="ECO:0000313" key="2">
    <source>
        <dbReference type="Proteomes" id="UP000548867"/>
    </source>
</evidence>
<proteinExistence type="predicted"/>